<protein>
    <recommendedName>
        <fullName evidence="11 12">Signal recognition particle subunit SRP68</fullName>
        <shortName evidence="12">SRP68</shortName>
    </recommendedName>
</protein>
<evidence type="ECO:0000256" key="7">
    <source>
        <dbReference type="ARBA" id="ARBA00022884"/>
    </source>
</evidence>
<accession>A0A2R5GG74</accession>
<feature type="compositionally biased region" description="Low complexity" evidence="13">
    <location>
        <begin position="574"/>
        <end position="593"/>
    </location>
</feature>
<keyword evidence="8 12" id="KW-0733">Signal recognition particle</keyword>
<comment type="function">
    <text evidence="12">Component of the signal recognition particle (SRP) complex, a ribonucleoprotein complex that mediates the cotranslational targeting of secretory and membrane proteins to the endoplasmic reticulum (ER). The SRP complex interacts with the signal sequence in nascent secretory and membrane proteins and directs them to the membrane of the ER.</text>
</comment>
<comment type="similarity">
    <text evidence="4 12">Belongs to the SRP68 family.</text>
</comment>
<evidence type="ECO:0000256" key="6">
    <source>
        <dbReference type="ARBA" id="ARBA00022824"/>
    </source>
</evidence>
<evidence type="ECO:0000256" key="12">
    <source>
        <dbReference type="PIRNR" id="PIRNR038995"/>
    </source>
</evidence>
<dbReference type="GO" id="GO:0005047">
    <property type="term" value="F:signal recognition particle binding"/>
    <property type="evidence" value="ECO:0007669"/>
    <property type="project" value="InterPro"/>
</dbReference>
<dbReference type="CDD" id="cd15481">
    <property type="entry name" value="SRP68-RBD"/>
    <property type="match status" value="1"/>
</dbReference>
<comment type="subcellular location">
    <subcellularLocation>
        <location evidence="2 12">Cytoplasm</location>
    </subcellularLocation>
    <subcellularLocation>
        <location evidence="1">Endoplasmic reticulum</location>
    </subcellularLocation>
    <subcellularLocation>
        <location evidence="3">Nucleus</location>
        <location evidence="3">Nucleolus</location>
    </subcellularLocation>
</comment>
<evidence type="ECO:0000256" key="4">
    <source>
        <dbReference type="ARBA" id="ARBA00009352"/>
    </source>
</evidence>
<dbReference type="InParanoid" id="A0A2R5GG74"/>
<feature type="region of interest" description="Disordered" evidence="13">
    <location>
        <begin position="1"/>
        <end position="21"/>
    </location>
</feature>
<dbReference type="GO" id="GO:0005730">
    <property type="term" value="C:nucleolus"/>
    <property type="evidence" value="ECO:0007669"/>
    <property type="project" value="UniProtKB-SubCell"/>
</dbReference>
<dbReference type="PANTHER" id="PTHR12860">
    <property type="entry name" value="SIGNAL RECOGNITION PARTICLE 68 KDA PROTEIN"/>
    <property type="match status" value="1"/>
</dbReference>
<evidence type="ECO:0000256" key="5">
    <source>
        <dbReference type="ARBA" id="ARBA00022490"/>
    </source>
</evidence>
<dbReference type="GO" id="GO:0005783">
    <property type="term" value="C:endoplasmic reticulum"/>
    <property type="evidence" value="ECO:0007669"/>
    <property type="project" value="UniProtKB-SubCell"/>
</dbReference>
<dbReference type="InterPro" id="IPR038253">
    <property type="entry name" value="SRP68_N_sf"/>
</dbReference>
<keyword evidence="15" id="KW-1185">Reference proteome</keyword>
<evidence type="ECO:0000256" key="10">
    <source>
        <dbReference type="ARBA" id="ARBA00023274"/>
    </source>
</evidence>
<keyword evidence="7 12" id="KW-0694">RNA-binding</keyword>
<organism evidence="14 15">
    <name type="scientific">Hondaea fermentalgiana</name>
    <dbReference type="NCBI Taxonomy" id="2315210"/>
    <lineage>
        <taxon>Eukaryota</taxon>
        <taxon>Sar</taxon>
        <taxon>Stramenopiles</taxon>
        <taxon>Bigyra</taxon>
        <taxon>Labyrinthulomycetes</taxon>
        <taxon>Thraustochytrida</taxon>
        <taxon>Thraustochytriidae</taxon>
        <taxon>Hondaea</taxon>
    </lineage>
</organism>
<gene>
    <name evidence="14" type="ORF">FCC1311_061262</name>
</gene>
<dbReference type="GO" id="GO:0030942">
    <property type="term" value="F:endoplasmic reticulum signal peptide binding"/>
    <property type="evidence" value="ECO:0007669"/>
    <property type="project" value="InterPro"/>
</dbReference>
<feature type="region of interest" description="Disordered" evidence="13">
    <location>
        <begin position="574"/>
        <end position="634"/>
    </location>
</feature>
<evidence type="ECO:0000313" key="15">
    <source>
        <dbReference type="Proteomes" id="UP000241890"/>
    </source>
</evidence>
<evidence type="ECO:0000256" key="8">
    <source>
        <dbReference type="ARBA" id="ARBA00023135"/>
    </source>
</evidence>
<dbReference type="GO" id="GO:0005829">
    <property type="term" value="C:cytosol"/>
    <property type="evidence" value="ECO:0007669"/>
    <property type="project" value="UniProtKB-ARBA"/>
</dbReference>
<keyword evidence="5 12" id="KW-0963">Cytoplasm</keyword>
<dbReference type="FunFam" id="1.10.3450.40:FF:000001">
    <property type="entry name" value="Signal recognition particle subunit SRP68"/>
    <property type="match status" value="1"/>
</dbReference>
<dbReference type="InterPro" id="IPR034652">
    <property type="entry name" value="SRP68-RBD"/>
</dbReference>
<dbReference type="Pfam" id="PF16969">
    <property type="entry name" value="SRP68"/>
    <property type="match status" value="1"/>
</dbReference>
<evidence type="ECO:0000256" key="3">
    <source>
        <dbReference type="ARBA" id="ARBA00004604"/>
    </source>
</evidence>
<dbReference type="EMBL" id="BEYU01000068">
    <property type="protein sequence ID" value="GBG29906.1"/>
    <property type="molecule type" value="Genomic_DNA"/>
</dbReference>
<keyword evidence="9" id="KW-0539">Nucleus</keyword>
<dbReference type="GO" id="GO:0008312">
    <property type="term" value="F:7S RNA binding"/>
    <property type="evidence" value="ECO:0007669"/>
    <property type="project" value="InterPro"/>
</dbReference>
<dbReference type="GO" id="GO:0005786">
    <property type="term" value="C:signal recognition particle, endoplasmic reticulum targeting"/>
    <property type="evidence" value="ECO:0007669"/>
    <property type="project" value="UniProtKB-KW"/>
</dbReference>
<evidence type="ECO:0000256" key="11">
    <source>
        <dbReference type="ARBA" id="ARBA00029498"/>
    </source>
</evidence>
<dbReference type="GO" id="GO:0006614">
    <property type="term" value="P:SRP-dependent cotranslational protein targeting to membrane"/>
    <property type="evidence" value="ECO:0007669"/>
    <property type="project" value="InterPro"/>
</dbReference>
<dbReference type="Proteomes" id="UP000241890">
    <property type="component" value="Unassembled WGS sequence"/>
</dbReference>
<evidence type="ECO:0000313" key="14">
    <source>
        <dbReference type="EMBL" id="GBG29906.1"/>
    </source>
</evidence>
<reference evidence="14 15" key="1">
    <citation type="submission" date="2017-12" db="EMBL/GenBank/DDBJ databases">
        <title>Sequencing, de novo assembly and annotation of complete genome of a new Thraustochytrid species, strain FCC1311.</title>
        <authorList>
            <person name="Sedici K."/>
            <person name="Godart F."/>
            <person name="Aiese Cigliano R."/>
            <person name="Sanseverino W."/>
            <person name="Barakat M."/>
            <person name="Ortet P."/>
            <person name="Marechal E."/>
            <person name="Cagnac O."/>
            <person name="Amato A."/>
        </authorList>
    </citation>
    <scope>NUCLEOTIDE SEQUENCE [LARGE SCALE GENOMIC DNA]</scope>
</reference>
<proteinExistence type="inferred from homology"/>
<feature type="compositionally biased region" description="Polar residues" evidence="13">
    <location>
        <begin position="597"/>
        <end position="606"/>
    </location>
</feature>
<dbReference type="InterPro" id="IPR026258">
    <property type="entry name" value="SRP68"/>
</dbReference>
<evidence type="ECO:0000256" key="2">
    <source>
        <dbReference type="ARBA" id="ARBA00004496"/>
    </source>
</evidence>
<dbReference type="AlphaFoldDB" id="A0A2R5GG74"/>
<keyword evidence="6" id="KW-0256">Endoplasmic reticulum</keyword>
<dbReference type="PANTHER" id="PTHR12860:SF0">
    <property type="entry name" value="SIGNAL RECOGNITION PARTICLE SUBUNIT SRP68"/>
    <property type="match status" value="1"/>
</dbReference>
<evidence type="ECO:0000256" key="1">
    <source>
        <dbReference type="ARBA" id="ARBA00004240"/>
    </source>
</evidence>
<keyword evidence="10 12" id="KW-0687">Ribonucleoprotein</keyword>
<name>A0A2R5GG74_9STRA</name>
<comment type="caution">
    <text evidence="14">The sequence shown here is derived from an EMBL/GenBank/DDBJ whole genome shotgun (WGS) entry which is preliminary data.</text>
</comment>
<dbReference type="PIRSF" id="PIRSF038995">
    <property type="entry name" value="SRP68"/>
    <property type="match status" value="1"/>
</dbReference>
<dbReference type="OrthoDB" id="10255118at2759"/>
<evidence type="ECO:0000256" key="9">
    <source>
        <dbReference type="ARBA" id="ARBA00023242"/>
    </source>
</evidence>
<dbReference type="Gene3D" id="1.10.3450.40">
    <property type="entry name" value="Signal recognition particle, SRP68 subunit, RNA-binding domain"/>
    <property type="match status" value="1"/>
</dbReference>
<sequence length="634" mass="70628">MGAEKDGPTEPAAEAAAAAGPQEKLSLNILEAVKTSQQQNGLRHRDYQRYRQYCTRRLRRLRKNKRVDFKLAGKNPREAFQGRELTAEDCTDERFLQLALVNAERAWGYAMQLKDENQRDGEEPRKRLHLVRRLAKATRWSAKLRELCHEVADDRTTLEAEAYAAWMQGNLLLEKEWWKDAYLEFEKARNVYEQLSSIVEPELRELMQERIEDIEPALRYCKYNLSREEGPGKSQDALKQLQIEAEGSDLLQAKIKKVIEENRKIQAEQASTVSWRGHQVPVRSPALRVKLLEIRDQLSALEEAKNAAGGDGGDGDDLEAAFLETLSVCDDTLRLAREEKSKPSKASSSSTANPEKIAEEYDYIRAYIKTQKLLISIDRNMLYASKMLREMDGQKTTVKPQDLVHIYDQSLQSVHDILDLLGPDAEQHSAEEDVVSAPEMRVQEGICTAFRTLLIGRTYQAQAKWAQAVALFEHNFTRITETRAMDGVTTSQLKQLDDVERKTRAAKCLALAHAFRARLGGSTASQAVPQLSGSATDDAPVLCELPPSIDAVPAHPILFDLASSELRIGKLPKGSKAAKSTSASASANVSSSKDLASVSTQDSTQDGEAGGEDGEEGSGWLSSARNWFGRSGGR</sequence>
<evidence type="ECO:0000256" key="13">
    <source>
        <dbReference type="SAM" id="MobiDB-lite"/>
    </source>
</evidence>